<dbReference type="InterPro" id="IPR002634">
    <property type="entry name" value="BolA"/>
</dbReference>
<protein>
    <submittedName>
        <fullName evidence="3">BolA family transcriptional regulator</fullName>
    </submittedName>
</protein>
<comment type="caution">
    <text evidence="3">The sequence shown here is derived from an EMBL/GenBank/DDBJ whole genome shotgun (WGS) entry which is preliminary data.</text>
</comment>
<evidence type="ECO:0000313" key="5">
    <source>
        <dbReference type="Proteomes" id="UP000180088"/>
    </source>
</evidence>
<evidence type="ECO:0000313" key="4">
    <source>
        <dbReference type="EMBL" id="OHX21572.1"/>
    </source>
</evidence>
<dbReference type="Proteomes" id="UP000180088">
    <property type="component" value="Unassembled WGS sequence"/>
</dbReference>
<reference evidence="5 6" key="1">
    <citation type="submission" date="2016-09" db="EMBL/GenBank/DDBJ databases">
        <title>Chromobacterium muskegensis sp. nov., an insecticidal bacterium isolated from Sphagnum bogs.</title>
        <authorList>
            <person name="Sparks M.E."/>
            <person name="Blackburn M.B."/>
            <person name="Gundersen-Rindal D.E."/>
            <person name="Mitchell A."/>
            <person name="Farrar R."/>
            <person name="Kuhar D."/>
        </authorList>
    </citation>
    <scope>NUCLEOTIDE SEQUENCE [LARGE SCALE GENOMIC DNA]</scope>
    <source>
        <strain evidence="4 6">14B-1</strain>
        <strain evidence="3 5">37-2</strain>
    </source>
</reference>
<dbReference type="EMBL" id="MKCT01000001">
    <property type="protein sequence ID" value="OHX21572.1"/>
    <property type="molecule type" value="Genomic_DNA"/>
</dbReference>
<dbReference type="Pfam" id="PF01722">
    <property type="entry name" value="BolA"/>
    <property type="match status" value="1"/>
</dbReference>
<accession>A0A1S1WYK7</accession>
<gene>
    <name evidence="4" type="ORF">BI344_03380</name>
    <name evidence="3" type="ORF">BI347_01630</name>
</gene>
<evidence type="ECO:0000256" key="2">
    <source>
        <dbReference type="RuleBase" id="RU003860"/>
    </source>
</evidence>
<dbReference type="PANTHER" id="PTHR46229">
    <property type="entry name" value="BOLA TRANSCRIPTION REGULATOR"/>
    <property type="match status" value="1"/>
</dbReference>
<keyword evidence="6" id="KW-1185">Reference proteome</keyword>
<dbReference type="STRING" id="1903179.BI347_01630"/>
<dbReference type="SUPFAM" id="SSF82657">
    <property type="entry name" value="BolA-like"/>
    <property type="match status" value="1"/>
</dbReference>
<evidence type="ECO:0000313" key="3">
    <source>
        <dbReference type="EMBL" id="OHX12344.1"/>
    </source>
</evidence>
<dbReference type="AlphaFoldDB" id="A0A1S1WYK7"/>
<organism evidence="3 5">
    <name type="scientific">Chromobacterium sphagni</name>
    <dbReference type="NCBI Taxonomy" id="1903179"/>
    <lineage>
        <taxon>Bacteria</taxon>
        <taxon>Pseudomonadati</taxon>
        <taxon>Pseudomonadota</taxon>
        <taxon>Betaproteobacteria</taxon>
        <taxon>Neisseriales</taxon>
        <taxon>Chromobacteriaceae</taxon>
        <taxon>Chromobacterium</taxon>
    </lineage>
</organism>
<dbReference type="InterPro" id="IPR050961">
    <property type="entry name" value="BolA/IbaG_stress_morph_reg"/>
</dbReference>
<comment type="similarity">
    <text evidence="1 2">Belongs to the BolA/IbaG family.</text>
</comment>
<name>A0A1S1WYK7_9NEIS</name>
<dbReference type="Gene3D" id="3.30.300.90">
    <property type="entry name" value="BolA-like"/>
    <property type="match status" value="1"/>
</dbReference>
<dbReference type="InterPro" id="IPR036065">
    <property type="entry name" value="BolA-like_sf"/>
</dbReference>
<dbReference type="Proteomes" id="UP000180280">
    <property type="component" value="Unassembled WGS sequence"/>
</dbReference>
<dbReference type="PIRSF" id="PIRSF003113">
    <property type="entry name" value="BolA"/>
    <property type="match status" value="1"/>
</dbReference>
<dbReference type="RefSeq" id="WP_071111525.1">
    <property type="nucleotide sequence ID" value="NZ_MKCS01000001.1"/>
</dbReference>
<sequence>MMTEQQVKQYIEAGLECTYLNVEGDGHHFYATVVSAAFEGKRLIDRHRLVKEVIAARLASNEIHALSIVKAATPDEWAKLQA</sequence>
<dbReference type="PANTHER" id="PTHR46229:SF2">
    <property type="entry name" value="BOLA-LIKE PROTEIN 1"/>
    <property type="match status" value="1"/>
</dbReference>
<evidence type="ECO:0000256" key="1">
    <source>
        <dbReference type="ARBA" id="ARBA00005578"/>
    </source>
</evidence>
<proteinExistence type="inferred from homology"/>
<dbReference type="EMBL" id="MKCS01000001">
    <property type="protein sequence ID" value="OHX12344.1"/>
    <property type="molecule type" value="Genomic_DNA"/>
</dbReference>
<dbReference type="OrthoDB" id="9801469at2"/>
<evidence type="ECO:0000313" key="6">
    <source>
        <dbReference type="Proteomes" id="UP000180280"/>
    </source>
</evidence>